<dbReference type="InterPro" id="IPR032876">
    <property type="entry name" value="J_dom"/>
</dbReference>
<sequence>MATLLLTGLGTLIGGSVGGAIGAVIGRQVDGRIFAPGKHAAPRLKDLSVTSSSYGVPIPRHFGRTRVAGSIIWAAELAERSQTTGGGKGKPKTKSYSYSTSFAVALSSRPINALGRIWADGKLLRGIAGDLKVGGQMRWYRGDGDEFPDPLLSGAIDETCPGFRDTAYVVFEDLQLEDFGNRIPALTFEVIADRFEQVALDQIVPDLGLGQATLELKDMSGFSDEGGSLLSNLELLEQGYPLLCINSRDGVELALLETARRNPQMLPPMIDFGSDEEGNDYSSSGYIHRAANERAAPRSLRYYDRSRDYQPGVQRSVGQAGTGREEVVELPAVFDAPAAVRLCNRITRRARWRTEQLDWAIAELDPSIQPGSIVKLPGKPGLWLVRNWEWHDRGIQLSLERVQAAADAVLSSDSGAIVPPTDQQQPASKLWVFELPWDGASSSSARMIFAAASAENAAWRGSALYLDRMGKLVDLDQAATRRAVAGHLVSALRPSSANFFEREAALEVELVGDDLEFATTTAAGIGDGENRLLVGEEILQFLDARQISSRIWRLSGLLRGRGGTEHLAAAGHAAGTSAILLDNSLVPLDPAEVPATPETRIAAIGLGDEAPVIANLAAGDATRRPLSPVHTSQRLTQDGGWNLGWVRRARGQWLWPDHVDTPLVEETQSFEVGVGSVESPSVSWTVASEGLDLPAAEVASLLASFPGAPVWVRQIGTYGRSPATLITDLI</sequence>
<evidence type="ECO:0000313" key="3">
    <source>
        <dbReference type="EMBL" id="WFL78832.1"/>
    </source>
</evidence>
<feature type="domain" description="Tip attachment protein J" evidence="1">
    <location>
        <begin position="284"/>
        <end position="390"/>
    </location>
</feature>
<evidence type="ECO:0000313" key="4">
    <source>
        <dbReference type="Proteomes" id="UP001215827"/>
    </source>
</evidence>
<feature type="domain" description="Rcc01698-like C-terminal" evidence="2">
    <location>
        <begin position="483"/>
        <end position="577"/>
    </location>
</feature>
<dbReference type="RefSeq" id="WP_278017521.1">
    <property type="nucleotide sequence ID" value="NZ_CP121106.1"/>
</dbReference>
<organism evidence="3 4">
    <name type="scientific">Altererythrobacter arenosus</name>
    <dbReference type="NCBI Taxonomy" id="3032592"/>
    <lineage>
        <taxon>Bacteria</taxon>
        <taxon>Pseudomonadati</taxon>
        <taxon>Pseudomonadota</taxon>
        <taxon>Alphaproteobacteria</taxon>
        <taxon>Sphingomonadales</taxon>
        <taxon>Erythrobacteraceae</taxon>
        <taxon>Altererythrobacter</taxon>
    </lineage>
</organism>
<gene>
    <name evidence="3" type="ORF">P7228_07150</name>
</gene>
<evidence type="ECO:0000259" key="1">
    <source>
        <dbReference type="Pfam" id="PF13550"/>
    </source>
</evidence>
<evidence type="ECO:0000259" key="2">
    <source>
        <dbReference type="Pfam" id="PF23666"/>
    </source>
</evidence>
<protein>
    <submittedName>
        <fullName evidence="3">Phage tail protein</fullName>
    </submittedName>
</protein>
<keyword evidence="4" id="KW-1185">Reference proteome</keyword>
<dbReference type="Pfam" id="PF23666">
    <property type="entry name" value="Rcc01698_C"/>
    <property type="match status" value="1"/>
</dbReference>
<dbReference type="Pfam" id="PF13550">
    <property type="entry name" value="Phage-tail_3"/>
    <property type="match status" value="1"/>
</dbReference>
<name>A0ABY8FVS8_9SPHN</name>
<dbReference type="InterPro" id="IPR056490">
    <property type="entry name" value="Rcc01698_C"/>
</dbReference>
<dbReference type="Proteomes" id="UP001215827">
    <property type="component" value="Chromosome"/>
</dbReference>
<proteinExistence type="predicted"/>
<dbReference type="EMBL" id="CP121106">
    <property type="protein sequence ID" value="WFL78832.1"/>
    <property type="molecule type" value="Genomic_DNA"/>
</dbReference>
<reference evidence="3 4" key="1">
    <citation type="submission" date="2023-03" db="EMBL/GenBank/DDBJ databases">
        <title>Altererythrobacter sp. CAU 1644 isolated from sand.</title>
        <authorList>
            <person name="Kim W."/>
        </authorList>
    </citation>
    <scope>NUCLEOTIDE SEQUENCE [LARGE SCALE GENOMIC DNA]</scope>
    <source>
        <strain evidence="3 4">CAU 1644</strain>
    </source>
</reference>
<accession>A0ABY8FVS8</accession>